<comment type="caution">
    <text evidence="4">The sequence shown here is derived from an EMBL/GenBank/DDBJ whole genome shotgun (WGS) entry which is preliminary data.</text>
</comment>
<dbReference type="RefSeq" id="WP_245638045.1">
    <property type="nucleotide sequence ID" value="NZ_AOGK01000002.1"/>
</dbReference>
<feature type="region of interest" description="Disordered" evidence="2">
    <location>
        <begin position="85"/>
        <end position="106"/>
    </location>
</feature>
<feature type="coiled-coil region" evidence="1">
    <location>
        <begin position="147"/>
        <end position="217"/>
    </location>
</feature>
<protein>
    <recommendedName>
        <fullName evidence="6">DUF4124 domain-containing protein</fullName>
    </recommendedName>
</protein>
<dbReference type="EMBL" id="AOGK01000002">
    <property type="protein sequence ID" value="MDG5974393.1"/>
    <property type="molecule type" value="Genomic_DNA"/>
</dbReference>
<keyword evidence="1" id="KW-0175">Coiled coil</keyword>
<feature type="signal peptide" evidence="3">
    <location>
        <begin position="1"/>
        <end position="33"/>
    </location>
</feature>
<organism evidence="4 5">
    <name type="scientific">Hydrogenophaga taeniospiralis CCUG 15921</name>
    <dbReference type="NCBI Taxonomy" id="1281780"/>
    <lineage>
        <taxon>Bacteria</taxon>
        <taxon>Pseudomonadati</taxon>
        <taxon>Pseudomonadota</taxon>
        <taxon>Betaproteobacteria</taxon>
        <taxon>Burkholderiales</taxon>
        <taxon>Comamonadaceae</taxon>
        <taxon>Hydrogenophaga</taxon>
    </lineage>
</organism>
<feature type="chain" id="PRO_5040765743" description="DUF4124 domain-containing protein" evidence="3">
    <location>
        <begin position="34"/>
        <end position="232"/>
    </location>
</feature>
<reference evidence="4" key="1">
    <citation type="submission" date="2013-01" db="EMBL/GenBank/DDBJ databases">
        <title>Genome draft of Hydrogenophaga taeniospiralis 2K1.</title>
        <authorList>
            <person name="Gomila M."/>
            <person name="Lalucat J."/>
        </authorList>
    </citation>
    <scope>NUCLEOTIDE SEQUENCE</scope>
    <source>
        <strain evidence="4">CCUG 15921</strain>
    </source>
</reference>
<gene>
    <name evidence="4" type="ORF">H010_03962</name>
</gene>
<evidence type="ECO:0000256" key="1">
    <source>
        <dbReference type="SAM" id="Coils"/>
    </source>
</evidence>
<evidence type="ECO:0000313" key="5">
    <source>
        <dbReference type="Proteomes" id="UP001152876"/>
    </source>
</evidence>
<sequence>MFSPTPSPLHRQRLIRAGLPWLAGVVVSASALAQSSNPGGIYTCIDSKGRRHTSDRPIIECLDREQRELDGTGLVRRVLPPSYTAEERARMAEQRRAEDEQRARMAEERRRDRALVIRYPNQALHDKARAEALAQIDEVVGAVHKREQALEQQRKDIRAELEFYQNDPSKAPVALQRKVEDNTQQMQVQKRFLEEQAQEKKRINARFDEELAKLRQLWGGNAAASSGAVPQR</sequence>
<evidence type="ECO:0000313" key="4">
    <source>
        <dbReference type="EMBL" id="MDG5974393.1"/>
    </source>
</evidence>
<dbReference type="AlphaFoldDB" id="A0A9X4NN96"/>
<keyword evidence="3" id="KW-0732">Signal</keyword>
<evidence type="ECO:0000256" key="3">
    <source>
        <dbReference type="SAM" id="SignalP"/>
    </source>
</evidence>
<keyword evidence="5" id="KW-1185">Reference proteome</keyword>
<dbReference type="Proteomes" id="UP001152876">
    <property type="component" value="Unassembled WGS sequence"/>
</dbReference>
<name>A0A9X4NN96_9BURK</name>
<accession>A0A9X4NN96</accession>
<evidence type="ECO:0000256" key="2">
    <source>
        <dbReference type="SAM" id="MobiDB-lite"/>
    </source>
</evidence>
<proteinExistence type="predicted"/>
<evidence type="ECO:0008006" key="6">
    <source>
        <dbReference type="Google" id="ProtNLM"/>
    </source>
</evidence>